<feature type="transmembrane region" description="Helical" evidence="8">
    <location>
        <begin position="185"/>
        <end position="206"/>
    </location>
</feature>
<proteinExistence type="inferred from homology"/>
<dbReference type="PANTHER" id="PTHR42718">
    <property type="entry name" value="MAJOR FACILITATOR SUPERFAMILY MULTIDRUG TRANSPORTER MFSC"/>
    <property type="match status" value="1"/>
</dbReference>
<dbReference type="SUPFAM" id="SSF103473">
    <property type="entry name" value="MFS general substrate transporter"/>
    <property type="match status" value="1"/>
</dbReference>
<dbReference type="PROSITE" id="PS50850">
    <property type="entry name" value="MFS"/>
    <property type="match status" value="1"/>
</dbReference>
<dbReference type="NCBIfam" id="TIGR00711">
    <property type="entry name" value="efflux_EmrB"/>
    <property type="match status" value="1"/>
</dbReference>
<evidence type="ECO:0000256" key="2">
    <source>
        <dbReference type="ARBA" id="ARBA00008537"/>
    </source>
</evidence>
<evidence type="ECO:0000256" key="6">
    <source>
        <dbReference type="ARBA" id="ARBA00022989"/>
    </source>
</evidence>
<dbReference type="RefSeq" id="WP_159903545.1">
    <property type="nucleotide sequence ID" value="NZ_BAABFX010000011.1"/>
</dbReference>
<feature type="transmembrane region" description="Helical" evidence="8">
    <location>
        <begin position="98"/>
        <end position="117"/>
    </location>
</feature>
<gene>
    <name evidence="10" type="ORF">GCM10023153_06860</name>
</gene>
<dbReference type="PRINTS" id="PR01036">
    <property type="entry name" value="TCRTETB"/>
</dbReference>
<feature type="transmembrane region" description="Helical" evidence="8">
    <location>
        <begin position="352"/>
        <end position="370"/>
    </location>
</feature>
<dbReference type="PANTHER" id="PTHR42718:SF9">
    <property type="entry name" value="MAJOR FACILITATOR SUPERFAMILY MULTIDRUG TRANSPORTER MFSC"/>
    <property type="match status" value="1"/>
</dbReference>
<evidence type="ECO:0000313" key="11">
    <source>
        <dbReference type="Proteomes" id="UP001500390"/>
    </source>
</evidence>
<dbReference type="Pfam" id="PF07690">
    <property type="entry name" value="MFS_1"/>
    <property type="match status" value="1"/>
</dbReference>
<dbReference type="InterPro" id="IPR011701">
    <property type="entry name" value="MFS"/>
</dbReference>
<dbReference type="EMBL" id="BAABFX010000011">
    <property type="protein sequence ID" value="GAA4390056.1"/>
    <property type="molecule type" value="Genomic_DNA"/>
</dbReference>
<protein>
    <submittedName>
        <fullName evidence="10">MFS transporter</fullName>
    </submittedName>
</protein>
<feature type="transmembrane region" description="Helical" evidence="8">
    <location>
        <begin position="218"/>
        <end position="239"/>
    </location>
</feature>
<keyword evidence="5 8" id="KW-0812">Transmembrane</keyword>
<feature type="transmembrane region" description="Helical" evidence="8">
    <location>
        <begin position="376"/>
        <end position="395"/>
    </location>
</feature>
<feature type="transmembrane region" description="Helical" evidence="8">
    <location>
        <begin position="323"/>
        <end position="340"/>
    </location>
</feature>
<feature type="domain" description="Major facilitator superfamily (MFS) profile" evidence="9">
    <location>
        <begin position="27"/>
        <end position="524"/>
    </location>
</feature>
<keyword evidence="7 8" id="KW-0472">Membrane</keyword>
<evidence type="ECO:0000256" key="7">
    <source>
        <dbReference type="ARBA" id="ARBA00023136"/>
    </source>
</evidence>
<dbReference type="InterPro" id="IPR004638">
    <property type="entry name" value="EmrB-like"/>
</dbReference>
<keyword evidence="6 8" id="KW-1133">Transmembrane helix</keyword>
<evidence type="ECO:0000256" key="5">
    <source>
        <dbReference type="ARBA" id="ARBA00022692"/>
    </source>
</evidence>
<feature type="transmembrane region" description="Helical" evidence="8">
    <location>
        <begin position="290"/>
        <end position="311"/>
    </location>
</feature>
<name>A0ABP8JFH6_9MICO</name>
<comment type="similarity">
    <text evidence="2">Belongs to the major facilitator superfamily. EmrB family.</text>
</comment>
<feature type="transmembrane region" description="Helical" evidence="8">
    <location>
        <begin position="156"/>
        <end position="179"/>
    </location>
</feature>
<feature type="transmembrane region" description="Helical" evidence="8">
    <location>
        <begin position="123"/>
        <end position="144"/>
    </location>
</feature>
<evidence type="ECO:0000313" key="10">
    <source>
        <dbReference type="EMBL" id="GAA4390056.1"/>
    </source>
</evidence>
<keyword evidence="11" id="KW-1185">Reference proteome</keyword>
<sequence length="544" mass="57304">MSSPSAPAAPPAHPGYPDKIDGAVLKVAGVVVLGAIMSILDITVVNVALPTFQADFATGGEPLPYSTVAWTVTAYTLALATVIPLTGWAADRFGTKRLYMTALLLFTAGSVLCAVASSIEALIAFRVIQGLGGGMLMPLGMTIMTKAAGPARMGRLMAILGVPMLLGPIFGPILGGWLIENYSWHWIFLINLPIGAAALVYAWRVLPSDRPEPSESFDWVGMALMSPGLALFLYGISSIPGEGTFFSSKVIIPGTLGLLMVAGFVVWSFRPAHPLLDLRLFKNRNLTVSTITMFLFAAAFFGGLLLVPTYFQQVRGESALSAGWLMAVQGLGAMITMPIAGSLVDRLPVGRIVPFGLAAIVGGMFALTQVTATTSYWYILPVLFVMGLGMGGTMMPLMTSALKTLTSHEVARGSTLLNISQQIASSIGVAIMSVVLTNGLNNDPLLKASRAFGEASAGVTDQAQLGTIAARFPEVAALLARGQEALVAAVNEAMASAFATTFWVAAILLSLTLIPAWFLPRKREVSHLLDDADAEQVAPPIVLH</sequence>
<feature type="transmembrane region" description="Helical" evidence="8">
    <location>
        <begin position="68"/>
        <end position="86"/>
    </location>
</feature>
<evidence type="ECO:0000256" key="1">
    <source>
        <dbReference type="ARBA" id="ARBA00004651"/>
    </source>
</evidence>
<accession>A0ABP8JFH6</accession>
<comment type="caution">
    <text evidence="10">The sequence shown here is derived from an EMBL/GenBank/DDBJ whole genome shotgun (WGS) entry which is preliminary data.</text>
</comment>
<dbReference type="Gene3D" id="1.20.1250.20">
    <property type="entry name" value="MFS general substrate transporter like domains"/>
    <property type="match status" value="1"/>
</dbReference>
<feature type="transmembrane region" description="Helical" evidence="8">
    <location>
        <begin position="497"/>
        <end position="519"/>
    </location>
</feature>
<dbReference type="InterPro" id="IPR020846">
    <property type="entry name" value="MFS_dom"/>
</dbReference>
<organism evidence="10 11">
    <name type="scientific">Ornithinibacter aureus</name>
    <dbReference type="NCBI Taxonomy" id="622664"/>
    <lineage>
        <taxon>Bacteria</taxon>
        <taxon>Bacillati</taxon>
        <taxon>Actinomycetota</taxon>
        <taxon>Actinomycetes</taxon>
        <taxon>Micrococcales</taxon>
        <taxon>Intrasporangiaceae</taxon>
        <taxon>Ornithinibacter</taxon>
    </lineage>
</organism>
<comment type="subcellular location">
    <subcellularLocation>
        <location evidence="1">Cell membrane</location>
        <topology evidence="1">Multi-pass membrane protein</topology>
    </subcellularLocation>
</comment>
<dbReference type="InterPro" id="IPR036259">
    <property type="entry name" value="MFS_trans_sf"/>
</dbReference>
<evidence type="ECO:0000259" key="9">
    <source>
        <dbReference type="PROSITE" id="PS50850"/>
    </source>
</evidence>
<dbReference type="CDD" id="cd17503">
    <property type="entry name" value="MFS_LmrB_MDR_like"/>
    <property type="match status" value="1"/>
</dbReference>
<dbReference type="Gene3D" id="1.20.1720.10">
    <property type="entry name" value="Multidrug resistance protein D"/>
    <property type="match status" value="1"/>
</dbReference>
<feature type="transmembrane region" description="Helical" evidence="8">
    <location>
        <begin position="23"/>
        <end position="48"/>
    </location>
</feature>
<evidence type="ECO:0000256" key="4">
    <source>
        <dbReference type="ARBA" id="ARBA00022475"/>
    </source>
</evidence>
<keyword evidence="3" id="KW-0813">Transport</keyword>
<reference evidence="11" key="1">
    <citation type="journal article" date="2019" name="Int. J. Syst. Evol. Microbiol.">
        <title>The Global Catalogue of Microorganisms (GCM) 10K type strain sequencing project: providing services to taxonomists for standard genome sequencing and annotation.</title>
        <authorList>
            <consortium name="The Broad Institute Genomics Platform"/>
            <consortium name="The Broad Institute Genome Sequencing Center for Infectious Disease"/>
            <person name="Wu L."/>
            <person name="Ma J."/>
        </authorList>
    </citation>
    <scope>NUCLEOTIDE SEQUENCE [LARGE SCALE GENOMIC DNA]</scope>
    <source>
        <strain evidence="11">JCM 17738</strain>
    </source>
</reference>
<evidence type="ECO:0000256" key="3">
    <source>
        <dbReference type="ARBA" id="ARBA00022448"/>
    </source>
</evidence>
<feature type="transmembrane region" description="Helical" evidence="8">
    <location>
        <begin position="251"/>
        <end position="269"/>
    </location>
</feature>
<keyword evidence="4" id="KW-1003">Cell membrane</keyword>
<dbReference type="Proteomes" id="UP001500390">
    <property type="component" value="Unassembled WGS sequence"/>
</dbReference>
<evidence type="ECO:0000256" key="8">
    <source>
        <dbReference type="SAM" id="Phobius"/>
    </source>
</evidence>